<dbReference type="EMBL" id="JAFLRD010000012">
    <property type="protein sequence ID" value="MBO0416902.1"/>
    <property type="molecule type" value="Genomic_DNA"/>
</dbReference>
<evidence type="ECO:0000313" key="3">
    <source>
        <dbReference type="EMBL" id="OQS40098.1"/>
    </source>
</evidence>
<dbReference type="AlphaFoldDB" id="A0A1W0CZJ5"/>
<sequence length="130" mass="13710">MKRILLSGLALLAVLLSAQAWANCVNLNGRSYCSEDGGIALVQRGQAMCGKGECAIDEFGNVLCSPYPGGGVVRANGVTYAGPGACLLSRDGNPYCAKQPRGSCQQDADGNVRCDGGWVREKAERPERCR</sequence>
<name>A0A1W0CZJ5_9NEIS</name>
<keyword evidence="5" id="KW-1185">Reference proteome</keyword>
<feature type="chain" id="PRO_5010667904" evidence="1">
    <location>
        <begin position="23"/>
        <end position="130"/>
    </location>
</feature>
<proteinExistence type="predicted"/>
<accession>A0A1W0CZJ5</accession>
<dbReference type="Proteomes" id="UP000664349">
    <property type="component" value="Unassembled WGS sequence"/>
</dbReference>
<keyword evidence="1" id="KW-0732">Signal</keyword>
<dbReference type="EMBL" id="MUKV01000011">
    <property type="protein sequence ID" value="OQS40098.1"/>
    <property type="molecule type" value="Genomic_DNA"/>
</dbReference>
<dbReference type="GeneID" id="58558383"/>
<evidence type="ECO:0000256" key="1">
    <source>
        <dbReference type="SAM" id="SignalP"/>
    </source>
</evidence>
<reference evidence="2 5" key="2">
    <citation type="submission" date="2021-03" db="EMBL/GenBank/DDBJ databases">
        <title>First Case of infection caused by Chromobacterium haemolyticum derived from water in China.</title>
        <authorList>
            <person name="Chen J."/>
            <person name="Liu C."/>
        </authorList>
    </citation>
    <scope>NUCLEOTIDE SEQUENCE [LARGE SCALE GENOMIC DNA]</scope>
    <source>
        <strain evidence="2 5">WJ-5</strain>
    </source>
</reference>
<evidence type="ECO:0000313" key="2">
    <source>
        <dbReference type="EMBL" id="MBO0416902.1"/>
    </source>
</evidence>
<dbReference type="RefSeq" id="WP_043592816.1">
    <property type="nucleotide sequence ID" value="NZ_AP019312.1"/>
</dbReference>
<comment type="caution">
    <text evidence="3">The sequence shown here is derived from an EMBL/GenBank/DDBJ whole genome shotgun (WGS) entry which is preliminary data.</text>
</comment>
<dbReference type="OrthoDB" id="8589827at2"/>
<protein>
    <submittedName>
        <fullName evidence="3">Uncharacterized protein</fullName>
    </submittedName>
</protein>
<gene>
    <name evidence="3" type="ORF">B0T45_10580</name>
    <name evidence="2" type="ORF">J1C50_15445</name>
</gene>
<evidence type="ECO:0000313" key="4">
    <source>
        <dbReference type="Proteomes" id="UP000192721"/>
    </source>
</evidence>
<organism evidence="3 4">
    <name type="scientific">Chromobacterium haemolyticum</name>
    <dbReference type="NCBI Taxonomy" id="394935"/>
    <lineage>
        <taxon>Bacteria</taxon>
        <taxon>Pseudomonadati</taxon>
        <taxon>Pseudomonadota</taxon>
        <taxon>Betaproteobacteria</taxon>
        <taxon>Neisseriales</taxon>
        <taxon>Chromobacteriaceae</taxon>
        <taxon>Chromobacterium</taxon>
    </lineage>
</organism>
<feature type="signal peptide" evidence="1">
    <location>
        <begin position="1"/>
        <end position="22"/>
    </location>
</feature>
<reference evidence="3 4" key="1">
    <citation type="submission" date="2017-02" db="EMBL/GenBank/DDBJ databases">
        <title>Chromobacterium haemolyticum H5244.</title>
        <authorList>
            <person name="Gulvik C.A."/>
        </authorList>
    </citation>
    <scope>NUCLEOTIDE SEQUENCE [LARGE SCALE GENOMIC DNA]</scope>
    <source>
        <strain evidence="3 4">H5244</strain>
    </source>
</reference>
<dbReference type="Proteomes" id="UP000192721">
    <property type="component" value="Unassembled WGS sequence"/>
</dbReference>
<evidence type="ECO:0000313" key="5">
    <source>
        <dbReference type="Proteomes" id="UP000664349"/>
    </source>
</evidence>